<dbReference type="OrthoDB" id="5430750at2759"/>
<dbReference type="PANTHER" id="PTHR46494">
    <property type="entry name" value="CORA FAMILY METAL ION TRANSPORTER (EUROFUNG)"/>
    <property type="match status" value="1"/>
</dbReference>
<dbReference type="GO" id="GO:0015095">
    <property type="term" value="F:magnesium ion transmembrane transporter activity"/>
    <property type="evidence" value="ECO:0007669"/>
    <property type="project" value="TreeGrafter"/>
</dbReference>
<evidence type="ECO:0000256" key="1">
    <source>
        <dbReference type="ARBA" id="ARBA00004651"/>
    </source>
</evidence>
<dbReference type="EMBL" id="NAJN01000754">
    <property type="protein sequence ID" value="TKA69136.1"/>
    <property type="molecule type" value="Genomic_DNA"/>
</dbReference>
<evidence type="ECO:0000256" key="5">
    <source>
        <dbReference type="SAM" id="Phobius"/>
    </source>
</evidence>
<accession>A0A4U0X1R2</accession>
<evidence type="ECO:0000256" key="3">
    <source>
        <dbReference type="ARBA" id="ARBA00022989"/>
    </source>
</evidence>
<evidence type="ECO:0000313" key="7">
    <source>
        <dbReference type="Proteomes" id="UP000308768"/>
    </source>
</evidence>
<proteinExistence type="predicted"/>
<dbReference type="GO" id="GO:0005886">
    <property type="term" value="C:plasma membrane"/>
    <property type="evidence" value="ECO:0007669"/>
    <property type="project" value="UniProtKB-SubCell"/>
</dbReference>
<keyword evidence="2 5" id="KW-0812">Transmembrane</keyword>
<organism evidence="6 7">
    <name type="scientific">Cryomyces minteri</name>
    <dbReference type="NCBI Taxonomy" id="331657"/>
    <lineage>
        <taxon>Eukaryota</taxon>
        <taxon>Fungi</taxon>
        <taxon>Dikarya</taxon>
        <taxon>Ascomycota</taxon>
        <taxon>Pezizomycotina</taxon>
        <taxon>Dothideomycetes</taxon>
        <taxon>Dothideomycetes incertae sedis</taxon>
        <taxon>Cryomyces</taxon>
    </lineage>
</organism>
<dbReference type="SUPFAM" id="SSF144083">
    <property type="entry name" value="Magnesium transport protein CorA, transmembrane region"/>
    <property type="match status" value="1"/>
</dbReference>
<feature type="transmembrane region" description="Helical" evidence="5">
    <location>
        <begin position="553"/>
        <end position="575"/>
    </location>
</feature>
<dbReference type="AlphaFoldDB" id="A0A4U0X1R2"/>
<dbReference type="InterPro" id="IPR045863">
    <property type="entry name" value="CorA_TM1_TM2"/>
</dbReference>
<evidence type="ECO:0000256" key="4">
    <source>
        <dbReference type="ARBA" id="ARBA00023136"/>
    </source>
</evidence>
<keyword evidence="3 5" id="KW-1133">Transmembrane helix</keyword>
<name>A0A4U0X1R2_9PEZI</name>
<dbReference type="Proteomes" id="UP000308768">
    <property type="component" value="Unassembled WGS sequence"/>
</dbReference>
<feature type="transmembrane region" description="Helical" evidence="5">
    <location>
        <begin position="517"/>
        <end position="541"/>
    </location>
</feature>
<gene>
    <name evidence="6" type="ORF">B0A49_06315</name>
</gene>
<protein>
    <submittedName>
        <fullName evidence="6">Uncharacterized protein</fullName>
    </submittedName>
</protein>
<comment type="subcellular location">
    <subcellularLocation>
        <location evidence="1">Cell membrane</location>
        <topology evidence="1">Multi-pass membrane protein</topology>
    </subcellularLocation>
</comment>
<keyword evidence="4 5" id="KW-0472">Membrane</keyword>
<sequence>MGKNEGEGAVIEDYSDNPFWRSKRLSPAQVLVHDVRHEEWEKQPMLEIKERPSSTLVPSIGHSRVRMQRAIRTGEITSLAIEQQKLAALEEEYGWMNSLRVTDIQRKTSDPEGYSKCRWIHISSKFPDYLQGCLWAIADEATNPSTLLSYSRQLEQCIHQNERFSKHGKYFAPFFQQLLPESESSQSFSPILISVPFLDWSINGSTPPLRFQVDKREGYESGRTSSHLLRSLLQHFYRLEDTSDREKDQVFTRHKPWTSDRELDLKIRRWYGHYPTRLNVDELWILLVDPQHVVTFSSNQSWKARSPPLQLTSRISDVSFRGIRNSFFVSEGDREYTAMTHVVACLSGAVGILHRNFWTDMVLCLTDRYAGYLGHLQYRLHRSPSTNLVMDLLQVQEELNIIIQITQQQIDLITELQAFVKDTAMWEDSQSVRSYTEPAKQATAFLQPQDVVPPPRSYRATYRQLSTSNLPDPMAQLLENLHHELADLLDLRDNTNNLVNRTVQLVNIRLEDHGKAILVFTIVTIVFLPLSFVSSFFGMNVYDIRNMARGQGLFWTVAATVTVGVASIASFLAFYGGAIYERVVMWKEHRRGNVRRAQSEQKIQERRHTQKKEFKILGVYQQGNNYGR</sequence>
<dbReference type="GO" id="GO:0000287">
    <property type="term" value="F:magnesium ion binding"/>
    <property type="evidence" value="ECO:0007669"/>
    <property type="project" value="TreeGrafter"/>
</dbReference>
<dbReference type="GO" id="GO:0050897">
    <property type="term" value="F:cobalt ion binding"/>
    <property type="evidence" value="ECO:0007669"/>
    <property type="project" value="TreeGrafter"/>
</dbReference>
<dbReference type="Pfam" id="PF01544">
    <property type="entry name" value="CorA"/>
    <property type="match status" value="1"/>
</dbReference>
<dbReference type="PANTHER" id="PTHR46494:SF1">
    <property type="entry name" value="CORA FAMILY METAL ION TRANSPORTER (EUROFUNG)"/>
    <property type="match status" value="1"/>
</dbReference>
<dbReference type="STRING" id="331657.A0A4U0X1R2"/>
<evidence type="ECO:0000313" key="6">
    <source>
        <dbReference type="EMBL" id="TKA69136.1"/>
    </source>
</evidence>
<dbReference type="GO" id="GO:0015087">
    <property type="term" value="F:cobalt ion transmembrane transporter activity"/>
    <property type="evidence" value="ECO:0007669"/>
    <property type="project" value="TreeGrafter"/>
</dbReference>
<comment type="caution">
    <text evidence="6">The sequence shown here is derived from an EMBL/GenBank/DDBJ whole genome shotgun (WGS) entry which is preliminary data.</text>
</comment>
<dbReference type="Gene3D" id="1.20.58.340">
    <property type="entry name" value="Magnesium transport protein CorA, transmembrane region"/>
    <property type="match status" value="1"/>
</dbReference>
<evidence type="ECO:0000256" key="2">
    <source>
        <dbReference type="ARBA" id="ARBA00022692"/>
    </source>
</evidence>
<keyword evidence="7" id="KW-1185">Reference proteome</keyword>
<reference evidence="6 7" key="1">
    <citation type="submission" date="2017-03" db="EMBL/GenBank/DDBJ databases">
        <title>Genomes of endolithic fungi from Antarctica.</title>
        <authorList>
            <person name="Coleine C."/>
            <person name="Masonjones S."/>
            <person name="Stajich J.E."/>
        </authorList>
    </citation>
    <scope>NUCLEOTIDE SEQUENCE [LARGE SCALE GENOMIC DNA]</scope>
    <source>
        <strain evidence="6 7">CCFEE 5187</strain>
    </source>
</reference>
<dbReference type="InterPro" id="IPR002523">
    <property type="entry name" value="MgTranspt_CorA/ZnTranspt_ZntB"/>
</dbReference>